<sequence length="421" mass="47106">MLSTEERTSLFEHCTRESGSSFYRNLYGLKPGSPARRMQDLGGWTALPFVTKDALIGSPLSERLFIPLREVNHLRTSSGTSGKPPLFSPRTNLRNMEYRLAYHDFKNPILSYTVPAMPHWHRSVQSSQGFPARVLTFDPKNAEACTRLAKVAGVDSMSLFAFHIPLVAEHMKRHGIADRIRFIEVAGEACTKLLFEFMRDTFPNATIIPFYGSSEVEDCPIGMPCRPITGEEPLSVYHAKRSHYHELIDPDTLASVEALSGAEGELVITAYPGEPSSFPLIRYRTGDVVRVVKDRCEQHGTWSFTVLGRVGMDFLKVPGGVLRADEVERVLRTMPERVSDRYELHCSEEKTPTGPKLKPVLYVEAREGEDMTELARDIAKSLRVAPSFTYSDGVEKGRYLALTCGPLSASAHGKARRLNTR</sequence>
<organism evidence="1 2">
    <name type="scientific">Candidatus Kaiserbacteria bacterium RIFCSPHIGHO2_02_FULL_55_20</name>
    <dbReference type="NCBI Taxonomy" id="1798497"/>
    <lineage>
        <taxon>Bacteria</taxon>
        <taxon>Candidatus Kaiseribacteriota</taxon>
    </lineage>
</organism>
<dbReference type="PANTHER" id="PTHR43845:SF1">
    <property type="entry name" value="BLR5969 PROTEIN"/>
    <property type="match status" value="1"/>
</dbReference>
<dbReference type="InterPro" id="IPR042099">
    <property type="entry name" value="ANL_N_sf"/>
</dbReference>
<evidence type="ECO:0008006" key="3">
    <source>
        <dbReference type="Google" id="ProtNLM"/>
    </source>
</evidence>
<dbReference type="AlphaFoldDB" id="A0A1F6DVR1"/>
<dbReference type="PANTHER" id="PTHR43845">
    <property type="entry name" value="BLR5969 PROTEIN"/>
    <property type="match status" value="1"/>
</dbReference>
<gene>
    <name evidence="1" type="ORF">A3D71_00285</name>
</gene>
<dbReference type="EMBL" id="MFLK01000044">
    <property type="protein sequence ID" value="OGG65524.1"/>
    <property type="molecule type" value="Genomic_DNA"/>
</dbReference>
<dbReference type="SUPFAM" id="SSF56801">
    <property type="entry name" value="Acetyl-CoA synthetase-like"/>
    <property type="match status" value="1"/>
</dbReference>
<reference evidence="1 2" key="1">
    <citation type="journal article" date="2016" name="Nat. Commun.">
        <title>Thousands of microbial genomes shed light on interconnected biogeochemical processes in an aquifer system.</title>
        <authorList>
            <person name="Anantharaman K."/>
            <person name="Brown C.T."/>
            <person name="Hug L.A."/>
            <person name="Sharon I."/>
            <person name="Castelle C.J."/>
            <person name="Probst A.J."/>
            <person name="Thomas B.C."/>
            <person name="Singh A."/>
            <person name="Wilkins M.J."/>
            <person name="Karaoz U."/>
            <person name="Brodie E.L."/>
            <person name="Williams K.H."/>
            <person name="Hubbard S.S."/>
            <person name="Banfield J.F."/>
        </authorList>
    </citation>
    <scope>NUCLEOTIDE SEQUENCE [LARGE SCALE GENOMIC DNA]</scope>
</reference>
<dbReference type="STRING" id="1798497.A3D71_00285"/>
<protein>
    <recommendedName>
        <fullName evidence="3">AMP-dependent synthetase/ligase domain-containing protein</fullName>
    </recommendedName>
</protein>
<comment type="caution">
    <text evidence="1">The sequence shown here is derived from an EMBL/GenBank/DDBJ whole genome shotgun (WGS) entry which is preliminary data.</text>
</comment>
<dbReference type="Proteomes" id="UP000177652">
    <property type="component" value="Unassembled WGS sequence"/>
</dbReference>
<evidence type="ECO:0000313" key="1">
    <source>
        <dbReference type="EMBL" id="OGG65524.1"/>
    </source>
</evidence>
<name>A0A1F6DVR1_9BACT</name>
<proteinExistence type="predicted"/>
<accession>A0A1F6DVR1</accession>
<dbReference type="Gene3D" id="3.40.50.12780">
    <property type="entry name" value="N-terminal domain of ligase-like"/>
    <property type="match status" value="1"/>
</dbReference>
<evidence type="ECO:0000313" key="2">
    <source>
        <dbReference type="Proteomes" id="UP000177652"/>
    </source>
</evidence>